<evidence type="ECO:0000313" key="2">
    <source>
        <dbReference type="EMBL" id="MCR2834182.1"/>
    </source>
</evidence>
<feature type="region of interest" description="Disordered" evidence="1">
    <location>
        <begin position="328"/>
        <end position="369"/>
    </location>
</feature>
<name>A0ABT1XUR5_9SPHN</name>
<feature type="compositionally biased region" description="Polar residues" evidence="1">
    <location>
        <begin position="337"/>
        <end position="347"/>
    </location>
</feature>
<dbReference type="SUPFAM" id="SSF52540">
    <property type="entry name" value="P-loop containing nucleoside triphosphate hydrolases"/>
    <property type="match status" value="1"/>
</dbReference>
<dbReference type="EMBL" id="JANKHH010000005">
    <property type="protein sequence ID" value="MCR2834182.1"/>
    <property type="molecule type" value="Genomic_DNA"/>
</dbReference>
<dbReference type="InterPro" id="IPR027417">
    <property type="entry name" value="P-loop_NTPase"/>
</dbReference>
<dbReference type="Proteomes" id="UP001206067">
    <property type="component" value="Unassembled WGS sequence"/>
</dbReference>
<dbReference type="RefSeq" id="WP_257595986.1">
    <property type="nucleotide sequence ID" value="NZ_JANKHH010000005.1"/>
</dbReference>
<accession>A0ABT1XUR5</accession>
<reference evidence="2 3" key="1">
    <citation type="submission" date="2022-08" db="EMBL/GenBank/DDBJ databases">
        <title>Polyphasic taxonomy analysis of Qipengyuania sp.RS5-5.</title>
        <authorList>
            <person name="Xamxidin M."/>
            <person name="Wu M."/>
        </authorList>
    </citation>
    <scope>NUCLEOTIDE SEQUENCE [LARGE SCALE GENOMIC DNA]</scope>
    <source>
        <strain evidence="2 3">RS5-5</strain>
    </source>
</reference>
<comment type="caution">
    <text evidence="2">The sequence shown here is derived from an EMBL/GenBank/DDBJ whole genome shotgun (WGS) entry which is preliminary data.</text>
</comment>
<organism evidence="2 3">
    <name type="scientific">Parerythrobacter lacustris</name>
    <dbReference type="NCBI Taxonomy" id="2969984"/>
    <lineage>
        <taxon>Bacteria</taxon>
        <taxon>Pseudomonadati</taxon>
        <taxon>Pseudomonadota</taxon>
        <taxon>Alphaproteobacteria</taxon>
        <taxon>Sphingomonadales</taxon>
        <taxon>Erythrobacteraceae</taxon>
        <taxon>Parerythrobacter</taxon>
    </lineage>
</organism>
<keyword evidence="3" id="KW-1185">Reference proteome</keyword>
<evidence type="ECO:0000313" key="3">
    <source>
        <dbReference type="Proteomes" id="UP001206067"/>
    </source>
</evidence>
<protein>
    <submittedName>
        <fullName evidence="2">Uncharacterized protein</fullName>
    </submittedName>
</protein>
<proteinExistence type="predicted"/>
<feature type="region of interest" description="Disordered" evidence="1">
    <location>
        <begin position="383"/>
        <end position="404"/>
    </location>
</feature>
<dbReference type="Gene3D" id="3.40.50.300">
    <property type="entry name" value="P-loop containing nucleotide triphosphate hydrolases"/>
    <property type="match status" value="1"/>
</dbReference>
<gene>
    <name evidence="2" type="ORF">NSO95_09525</name>
</gene>
<sequence>MLTSGNLDRFRMAVIADAALQDTLRRCTADPELVAAALAEAAARSLPLGPEDLALVLGPQTPDPQAGFAHMVPLEEAPPPLWLPVALVLRDNALAIEWLPIPLDGLHHPFFEHSMADIAPLPFTRLMRSVTPLDALDAFASSPGPDGFVHHMSRCGSTLVAQMLAAVPEYVSIAEAPVIDTMIQLACQGAVSDAQLRNLVAAVTRTRGAATTHRFVKLDCWHSLALPVLRRAFPATPWAYLYRDAREVLVSQQRNPGMHVRKGAVPFAAFGLPNAERVADEDYAAWVLAHCTAAALRNSEDPACLPVPYPSLPDALTAEILPHFGVQTSEAQRRSMEQASARNSKQPDQPFVSDSEAKRSEAEGLPGSEAEARLVEIVAALDRQRTARSSAPARGPAVSVGYDW</sequence>
<evidence type="ECO:0000256" key="1">
    <source>
        <dbReference type="SAM" id="MobiDB-lite"/>
    </source>
</evidence>